<reference evidence="1 2" key="1">
    <citation type="journal article" date="2016" name="PLoS Pathog.">
        <title>Biosynthesis of antibiotic leucinostatins in bio-control fungus Purpureocillium lilacinum and their inhibition on phytophthora revealed by genome mining.</title>
        <authorList>
            <person name="Wang G."/>
            <person name="Liu Z."/>
            <person name="Lin R."/>
            <person name="Li E."/>
            <person name="Mao Z."/>
            <person name="Ling J."/>
            <person name="Yang Y."/>
            <person name="Yin W.B."/>
            <person name="Xie B."/>
        </authorList>
    </citation>
    <scope>NUCLEOTIDE SEQUENCE [LARGE SCALE GENOMIC DNA]</scope>
    <source>
        <strain evidence="1">170</strain>
    </source>
</reference>
<name>A0A219AS96_METCM</name>
<sequence length="89" mass="9730">MVAARWVTQRLSVKGPRLFNSSYILYWQPHRGTVAFSPRNIHNTGKSPRPVSQSSPADLAAVIAGMENCSTVRLVSCGPFLLCHGEFSA</sequence>
<organism evidence="1 2">
    <name type="scientific">Pochonia chlamydosporia 170</name>
    <dbReference type="NCBI Taxonomy" id="1380566"/>
    <lineage>
        <taxon>Eukaryota</taxon>
        <taxon>Fungi</taxon>
        <taxon>Dikarya</taxon>
        <taxon>Ascomycota</taxon>
        <taxon>Pezizomycotina</taxon>
        <taxon>Sordariomycetes</taxon>
        <taxon>Hypocreomycetidae</taxon>
        <taxon>Hypocreales</taxon>
        <taxon>Clavicipitaceae</taxon>
        <taxon>Pochonia</taxon>
    </lineage>
</organism>
<protein>
    <submittedName>
        <fullName evidence="1">Uncharacterized protein</fullName>
    </submittedName>
</protein>
<proteinExistence type="predicted"/>
<dbReference type="RefSeq" id="XP_018150303.2">
    <property type="nucleotide sequence ID" value="XM_018281540.2"/>
</dbReference>
<dbReference type="KEGG" id="pchm:VFPPC_18676"/>
<gene>
    <name evidence="1" type="ORF">VFPPC_18676</name>
</gene>
<dbReference type="EMBL" id="LSBJ02000001">
    <property type="protein sequence ID" value="OWT43597.1"/>
    <property type="molecule type" value="Genomic_DNA"/>
</dbReference>
<dbReference type="AlphaFoldDB" id="A0A219AS96"/>
<keyword evidence="2" id="KW-1185">Reference proteome</keyword>
<accession>A0A219AS96</accession>
<comment type="caution">
    <text evidence="1">The sequence shown here is derived from an EMBL/GenBank/DDBJ whole genome shotgun (WGS) entry which is preliminary data.</text>
</comment>
<evidence type="ECO:0000313" key="1">
    <source>
        <dbReference type="EMBL" id="OWT43597.1"/>
    </source>
</evidence>
<evidence type="ECO:0000313" key="2">
    <source>
        <dbReference type="Proteomes" id="UP000078397"/>
    </source>
</evidence>
<dbReference type="GeneID" id="28845534"/>
<dbReference type="Proteomes" id="UP000078397">
    <property type="component" value="Unassembled WGS sequence"/>
</dbReference>